<dbReference type="InterPro" id="IPR014729">
    <property type="entry name" value="Rossmann-like_a/b/a_fold"/>
</dbReference>
<feature type="binding site" evidence="2">
    <location>
        <position position="276"/>
    </location>
    <ligand>
        <name>Zn(2+)</name>
        <dbReference type="ChEBI" id="CHEBI:29105"/>
        <label>2</label>
    </ligand>
</feature>
<keyword evidence="4" id="KW-0378">Hydrolase</keyword>
<dbReference type="GO" id="GO:0016787">
    <property type="term" value="F:hydrolase activity"/>
    <property type="evidence" value="ECO:0007669"/>
    <property type="project" value="UniProtKB-KW"/>
</dbReference>
<keyword evidence="2" id="KW-0479">Metal-binding</keyword>
<keyword evidence="1" id="KW-0808">Transferase</keyword>
<gene>
    <name evidence="4" type="ORF">ENU74_02395</name>
</gene>
<name>A0A7V4E2X4_UNCW3</name>
<sequence length="304" mass="36156">MRCIICKKEAEIKILAPFCSQCFIIHYERRVKRLIKKWKLIKKNERILVCVSGGKDSLSCAEALYRLKDELQFELAVLHLDVNFFQCSNERTKNVVEKFCAERNIPFYFTSFKEYLNIEKIERIFEVSQRPRCGTCGLLKRYIFNKFARENNFDKIATGHCADDIIKFFFKNFESGYFDWTDKLKPLTPSFHPKIVARIRPLYLCLEVENYAYIKFKNIEIAACVLCSYFTRKDKWDEIFRFIDEKRPQFKLNFVRNLAEAEIKGKNQKEKELKECEICGEVTDKKICALCNLKLKLKKKIIKN</sequence>
<reference evidence="4" key="1">
    <citation type="journal article" date="2020" name="mSystems">
        <title>Genome- and Community-Level Interaction Insights into Carbon Utilization and Element Cycling Functions of Hydrothermarchaeota in Hydrothermal Sediment.</title>
        <authorList>
            <person name="Zhou Z."/>
            <person name="Liu Y."/>
            <person name="Xu W."/>
            <person name="Pan J."/>
            <person name="Luo Z.H."/>
            <person name="Li M."/>
        </authorList>
    </citation>
    <scope>NUCLEOTIDE SEQUENCE [LARGE SCALE GENOMIC DNA]</scope>
    <source>
        <strain evidence="4">SpSt-697</strain>
    </source>
</reference>
<dbReference type="GO" id="GO:0000049">
    <property type="term" value="F:tRNA binding"/>
    <property type="evidence" value="ECO:0007669"/>
    <property type="project" value="TreeGrafter"/>
</dbReference>
<feature type="binding site" evidence="2">
    <location>
        <position position="19"/>
    </location>
    <ligand>
        <name>Zn(2+)</name>
        <dbReference type="ChEBI" id="CHEBI:29105"/>
        <label>1</label>
    </ligand>
</feature>
<dbReference type="GO" id="GO:0016740">
    <property type="term" value="F:transferase activity"/>
    <property type="evidence" value="ECO:0007669"/>
    <property type="project" value="UniProtKB-KW"/>
</dbReference>
<accession>A0A7V4E2X4</accession>
<dbReference type="GO" id="GO:0002143">
    <property type="term" value="P:tRNA wobble position uridine thiolation"/>
    <property type="evidence" value="ECO:0007669"/>
    <property type="project" value="TreeGrafter"/>
</dbReference>
<dbReference type="Pfam" id="PF01171">
    <property type="entry name" value="ATP_bind_3"/>
    <property type="match status" value="1"/>
</dbReference>
<feature type="binding site" evidence="2">
    <location>
        <position position="3"/>
    </location>
    <ligand>
        <name>Zn(2+)</name>
        <dbReference type="ChEBI" id="CHEBI:29105"/>
        <label>1</label>
    </ligand>
</feature>
<proteinExistence type="predicted"/>
<dbReference type="PANTHER" id="PTHR11807">
    <property type="entry name" value="ATPASES OF THE PP SUPERFAMILY-RELATED"/>
    <property type="match status" value="1"/>
</dbReference>
<dbReference type="GO" id="GO:0002144">
    <property type="term" value="C:cytosolic tRNA wobble base thiouridylase complex"/>
    <property type="evidence" value="ECO:0007669"/>
    <property type="project" value="TreeGrafter"/>
</dbReference>
<evidence type="ECO:0000256" key="1">
    <source>
        <dbReference type="ARBA" id="ARBA00022679"/>
    </source>
</evidence>
<protein>
    <submittedName>
        <fullName evidence="4">Adenine nucleotide alpha hydrolase family protein</fullName>
    </submittedName>
</protein>
<feature type="binding site" evidence="2">
    <location>
        <position position="288"/>
    </location>
    <ligand>
        <name>Zn(2+)</name>
        <dbReference type="ChEBI" id="CHEBI:29105"/>
        <label>2</label>
    </ligand>
</feature>
<feature type="domain" description="tRNA(Ile)-lysidine/2-thiocytidine synthase N-terminal" evidence="3">
    <location>
        <begin position="47"/>
        <end position="219"/>
    </location>
</feature>
<comment type="caution">
    <text evidence="4">The sequence shown here is derived from an EMBL/GenBank/DDBJ whole genome shotgun (WGS) entry which is preliminary data.</text>
</comment>
<dbReference type="PANTHER" id="PTHR11807:SF27">
    <property type="entry name" value="TRNA-5-METHYLURIDINE(54) 2-SULFURTRANSFERASE"/>
    <property type="match status" value="1"/>
</dbReference>
<evidence type="ECO:0000256" key="2">
    <source>
        <dbReference type="PIRSR" id="PIRSR004976-50"/>
    </source>
</evidence>
<feature type="binding site" evidence="2">
    <location>
        <position position="22"/>
    </location>
    <ligand>
        <name>Zn(2+)</name>
        <dbReference type="ChEBI" id="CHEBI:29105"/>
        <label>1</label>
    </ligand>
</feature>
<feature type="binding site" evidence="2">
    <location>
        <position position="6"/>
    </location>
    <ligand>
        <name>Zn(2+)</name>
        <dbReference type="ChEBI" id="CHEBI:29105"/>
        <label>1</label>
    </ligand>
</feature>
<feature type="binding site" evidence="2">
    <location>
        <position position="291"/>
    </location>
    <ligand>
        <name>Zn(2+)</name>
        <dbReference type="ChEBI" id="CHEBI:29105"/>
        <label>2</label>
    </ligand>
</feature>
<evidence type="ECO:0000259" key="3">
    <source>
        <dbReference type="Pfam" id="PF01171"/>
    </source>
</evidence>
<evidence type="ECO:0000313" key="4">
    <source>
        <dbReference type="EMBL" id="HGK63434.1"/>
    </source>
</evidence>
<dbReference type="InterPro" id="IPR035107">
    <property type="entry name" value="tRNA_thiolation_TtcA_Ctu1"/>
</dbReference>
<dbReference type="SUPFAM" id="SSF52402">
    <property type="entry name" value="Adenine nucleotide alpha hydrolases-like"/>
    <property type="match status" value="1"/>
</dbReference>
<dbReference type="EMBL" id="DTDR01000063">
    <property type="protein sequence ID" value="HGK63434.1"/>
    <property type="molecule type" value="Genomic_DNA"/>
</dbReference>
<feature type="binding site" evidence="2">
    <location>
        <position position="279"/>
    </location>
    <ligand>
        <name>Zn(2+)</name>
        <dbReference type="ChEBI" id="CHEBI:29105"/>
        <label>2</label>
    </ligand>
</feature>
<dbReference type="PIRSF" id="PIRSF004976">
    <property type="entry name" value="ATPase_YdaO"/>
    <property type="match status" value="1"/>
</dbReference>
<dbReference type="Gene3D" id="3.40.50.620">
    <property type="entry name" value="HUPs"/>
    <property type="match status" value="1"/>
</dbReference>
<dbReference type="GO" id="GO:0046872">
    <property type="term" value="F:metal ion binding"/>
    <property type="evidence" value="ECO:0007669"/>
    <property type="project" value="UniProtKB-KW"/>
</dbReference>
<organism evidence="4">
    <name type="scientific">candidate division WOR-3 bacterium</name>
    <dbReference type="NCBI Taxonomy" id="2052148"/>
    <lineage>
        <taxon>Bacteria</taxon>
        <taxon>Bacteria division WOR-3</taxon>
    </lineage>
</organism>
<keyword evidence="2" id="KW-0862">Zinc</keyword>
<dbReference type="InterPro" id="IPR011063">
    <property type="entry name" value="TilS/TtcA_N"/>
</dbReference>
<dbReference type="AlphaFoldDB" id="A0A7V4E2X4"/>